<dbReference type="Gene3D" id="3.90.132.10">
    <property type="entry name" value="Leishmanolysin , domain 2"/>
    <property type="match status" value="1"/>
</dbReference>
<proteinExistence type="inferred from homology"/>
<evidence type="ECO:0000313" key="9">
    <source>
        <dbReference type="EMBL" id="KAK8896994.1"/>
    </source>
</evidence>
<sequence length="600" mass="68125">MLFTFIILSLSQETHFHHFCNHDFIQKQTNVQTISIKSTKSKKIWTLAKERKPIRIYLDFRIDGKDDQYQCVDSGQQITWQNTRFICTAEDIPKKTQKSALKGTMENVKNYLQKILLVDQVNGPYKVLSNVPNFFTIDSSIFAKDTDIYLSAFIRTYGVSDTLASAHYVMKDTDTHRPLQGAIYVNSRHLPNEIQDEYSNNTNFFYTVVHEICHALGISSESFQKYHPKDSNTPYKDPIVTLNDKKTGKKHTFLVTPYSHKFAVMQWGVESFTLDRVSVPSGIEIEDGGGTGTAGSHPECRIGNQDLMVGSLLQAEEGPYTRFTPLTAAILLDTGNYDIVWEKIQPLIWGNKDSIDGKHIKDFVTGPPANVFPQQYIYRPSNDPVFDYCGFTFKMLGGLNKFSISQNQQFNCSLEEWKKYSNTRDYCEAEKFYNPNGDDEIGGIWTYDFQIIHMPGVETCGTGDACIGGMRKCGSYVVADDEKSFNISIDGYNYQCNKDNENQIVYKIGNRQYPNGIKCPPAEQFIRTVKMMEEQQYLTGNPFDDNENSPKNKKGLSKGAIAGIVIACIIVIAAVAVLVFIIIKRKNKEDKEEKSEKEEV</sequence>
<keyword evidence="8" id="KW-0812">Transmembrane</keyword>
<accession>A0ABR2L0U7</accession>
<evidence type="ECO:0000256" key="6">
    <source>
        <dbReference type="ARBA" id="ARBA00022833"/>
    </source>
</evidence>
<protein>
    <recommendedName>
        <fullName evidence="11">GP63-like</fullName>
    </recommendedName>
</protein>
<comment type="caution">
    <text evidence="9">The sequence shown here is derived from an EMBL/GenBank/DDBJ whole genome shotgun (WGS) entry which is preliminary data.</text>
</comment>
<dbReference type="Pfam" id="PF01457">
    <property type="entry name" value="Peptidase_M8"/>
    <property type="match status" value="1"/>
</dbReference>
<evidence type="ECO:0000256" key="2">
    <source>
        <dbReference type="ARBA" id="ARBA00005860"/>
    </source>
</evidence>
<keyword evidence="6" id="KW-0862">Zinc</keyword>
<comment type="cofactor">
    <cofactor evidence="1">
        <name>Zn(2+)</name>
        <dbReference type="ChEBI" id="CHEBI:29105"/>
    </cofactor>
</comment>
<dbReference type="InterPro" id="IPR001577">
    <property type="entry name" value="Peptidase_M8"/>
</dbReference>
<dbReference type="SUPFAM" id="SSF55486">
    <property type="entry name" value="Metalloproteases ('zincins'), catalytic domain"/>
    <property type="match status" value="1"/>
</dbReference>
<keyword evidence="4" id="KW-0479">Metal-binding</keyword>
<evidence type="ECO:0000256" key="3">
    <source>
        <dbReference type="ARBA" id="ARBA00022670"/>
    </source>
</evidence>
<dbReference type="PANTHER" id="PTHR10942:SF0">
    <property type="entry name" value="LEISHMANOLYSIN-LIKE PEPTIDASE"/>
    <property type="match status" value="1"/>
</dbReference>
<dbReference type="Proteomes" id="UP001470230">
    <property type="component" value="Unassembled WGS sequence"/>
</dbReference>
<reference evidence="9 10" key="1">
    <citation type="submission" date="2024-04" db="EMBL/GenBank/DDBJ databases">
        <title>Tritrichomonas musculus Genome.</title>
        <authorList>
            <person name="Alves-Ferreira E."/>
            <person name="Grigg M."/>
            <person name="Lorenzi H."/>
            <person name="Galac M."/>
        </authorList>
    </citation>
    <scope>NUCLEOTIDE SEQUENCE [LARGE SCALE GENOMIC DNA]</scope>
    <source>
        <strain evidence="9 10">EAF2021</strain>
    </source>
</reference>
<evidence type="ECO:0000256" key="8">
    <source>
        <dbReference type="SAM" id="Phobius"/>
    </source>
</evidence>
<keyword evidence="8" id="KW-1133">Transmembrane helix</keyword>
<keyword evidence="8" id="KW-0472">Membrane</keyword>
<dbReference type="PANTHER" id="PTHR10942">
    <property type="entry name" value="LEISHMANOLYSIN-LIKE PEPTIDASE"/>
    <property type="match status" value="1"/>
</dbReference>
<evidence type="ECO:0000256" key="5">
    <source>
        <dbReference type="ARBA" id="ARBA00022801"/>
    </source>
</evidence>
<keyword evidence="3" id="KW-0645">Protease</keyword>
<feature type="transmembrane region" description="Helical" evidence="8">
    <location>
        <begin position="560"/>
        <end position="583"/>
    </location>
</feature>
<name>A0ABR2L0U7_9EUKA</name>
<organism evidence="9 10">
    <name type="scientific">Tritrichomonas musculus</name>
    <dbReference type="NCBI Taxonomy" id="1915356"/>
    <lineage>
        <taxon>Eukaryota</taxon>
        <taxon>Metamonada</taxon>
        <taxon>Parabasalia</taxon>
        <taxon>Tritrichomonadida</taxon>
        <taxon>Tritrichomonadidae</taxon>
        <taxon>Tritrichomonas</taxon>
    </lineage>
</organism>
<dbReference type="EMBL" id="JAPFFF010000002">
    <property type="protein sequence ID" value="KAK8896994.1"/>
    <property type="molecule type" value="Genomic_DNA"/>
</dbReference>
<keyword evidence="5" id="KW-0378">Hydrolase</keyword>
<evidence type="ECO:0000256" key="4">
    <source>
        <dbReference type="ARBA" id="ARBA00022723"/>
    </source>
</evidence>
<evidence type="ECO:0008006" key="11">
    <source>
        <dbReference type="Google" id="ProtNLM"/>
    </source>
</evidence>
<dbReference type="Gene3D" id="3.10.170.20">
    <property type="match status" value="1"/>
</dbReference>
<evidence type="ECO:0000256" key="1">
    <source>
        <dbReference type="ARBA" id="ARBA00001947"/>
    </source>
</evidence>
<gene>
    <name evidence="9" type="ORF">M9Y10_014925</name>
</gene>
<comment type="similarity">
    <text evidence="2">Belongs to the peptidase M8 family.</text>
</comment>
<keyword evidence="10" id="KW-1185">Reference proteome</keyword>
<evidence type="ECO:0000313" key="10">
    <source>
        <dbReference type="Proteomes" id="UP001470230"/>
    </source>
</evidence>
<keyword evidence="7" id="KW-0482">Metalloprotease</keyword>
<evidence type="ECO:0000256" key="7">
    <source>
        <dbReference type="ARBA" id="ARBA00023049"/>
    </source>
</evidence>